<evidence type="ECO:0000256" key="2">
    <source>
        <dbReference type="SAM" id="SignalP"/>
    </source>
</evidence>
<keyword evidence="1" id="KW-0812">Transmembrane</keyword>
<dbReference type="AlphaFoldDB" id="A0A2V1HSW1"/>
<keyword evidence="2" id="KW-0732">Signal</keyword>
<keyword evidence="4" id="KW-1185">Reference proteome</keyword>
<dbReference type="Proteomes" id="UP000244893">
    <property type="component" value="Unassembled WGS sequence"/>
</dbReference>
<sequence length="387" mass="38267">MPLSRLWRAAIAAPATALLAVGGVMITAAPAQAAPGTLIVSAPTDGAALESRSVDVVGTGTDGATVLVATDTGVFGPVTVTDGAFTVPVAFADDAVETQSIAVVQTVAGDSEPDELLLTVTLPPVEEEPATPAGVIEVTSPREGETLSARTVTYTGTAPVGATLTASTEYPLLGELTLGSVPVDADGNFTFVVPFAPATENPVSVTFSGVDADGIALEAVTVSNDLPDPVAAPVITAPTSAAIVGTSVTFSGTGIPGNGIALVVVAADEASAAALSSVDPLSLATPIIVQPDGTWTATYTLAYGSFAVTAVHTSDPTTTLIPEILSLPSEPVAFSLVAPIVTASASNTGPMLAETGPAQAGFLAPAALLFLGAGALLMAARRRAARS</sequence>
<evidence type="ECO:0000313" key="4">
    <source>
        <dbReference type="Proteomes" id="UP000244893"/>
    </source>
</evidence>
<dbReference type="RefSeq" id="WP_116755157.1">
    <property type="nucleotide sequence ID" value="NZ_JBHUEX010000001.1"/>
</dbReference>
<dbReference type="GO" id="GO:0005975">
    <property type="term" value="P:carbohydrate metabolic process"/>
    <property type="evidence" value="ECO:0007669"/>
    <property type="project" value="UniProtKB-ARBA"/>
</dbReference>
<name>A0A2V1HSW1_9MICO</name>
<feature type="transmembrane region" description="Helical" evidence="1">
    <location>
        <begin position="360"/>
        <end position="380"/>
    </location>
</feature>
<dbReference type="EMBL" id="QEOP01000001">
    <property type="protein sequence ID" value="PVZ95421.1"/>
    <property type="molecule type" value="Genomic_DNA"/>
</dbReference>
<feature type="chain" id="PRO_5015868660" description="Gram-positive cocci surface proteins LPxTG domain-containing protein" evidence="2">
    <location>
        <begin position="34"/>
        <end position="387"/>
    </location>
</feature>
<feature type="signal peptide" evidence="2">
    <location>
        <begin position="1"/>
        <end position="33"/>
    </location>
</feature>
<keyword evidence="1" id="KW-0472">Membrane</keyword>
<protein>
    <recommendedName>
        <fullName evidence="5">Gram-positive cocci surface proteins LPxTG domain-containing protein</fullName>
    </recommendedName>
</protein>
<keyword evidence="1" id="KW-1133">Transmembrane helix</keyword>
<reference evidence="3 4" key="1">
    <citation type="submission" date="2018-05" db="EMBL/GenBank/DDBJ databases">
        <title>Amnibacterium sp. M8JJ-5, whole genome shotgun sequence.</title>
        <authorList>
            <person name="Tuo L."/>
        </authorList>
    </citation>
    <scope>NUCLEOTIDE SEQUENCE [LARGE SCALE GENOMIC DNA]</scope>
    <source>
        <strain evidence="3 4">M8JJ-5</strain>
    </source>
</reference>
<evidence type="ECO:0000313" key="3">
    <source>
        <dbReference type="EMBL" id="PVZ95421.1"/>
    </source>
</evidence>
<evidence type="ECO:0000256" key="1">
    <source>
        <dbReference type="SAM" id="Phobius"/>
    </source>
</evidence>
<comment type="caution">
    <text evidence="3">The sequence shown here is derived from an EMBL/GenBank/DDBJ whole genome shotgun (WGS) entry which is preliminary data.</text>
</comment>
<accession>A0A2V1HSW1</accession>
<organism evidence="3 4">
    <name type="scientific">Amnibacterium flavum</name>
    <dbReference type="NCBI Taxonomy" id="2173173"/>
    <lineage>
        <taxon>Bacteria</taxon>
        <taxon>Bacillati</taxon>
        <taxon>Actinomycetota</taxon>
        <taxon>Actinomycetes</taxon>
        <taxon>Micrococcales</taxon>
        <taxon>Microbacteriaceae</taxon>
        <taxon>Amnibacterium</taxon>
    </lineage>
</organism>
<gene>
    <name evidence="3" type="ORF">DDQ50_02605</name>
</gene>
<evidence type="ECO:0008006" key="5">
    <source>
        <dbReference type="Google" id="ProtNLM"/>
    </source>
</evidence>
<dbReference type="InterPro" id="IPR013783">
    <property type="entry name" value="Ig-like_fold"/>
</dbReference>
<dbReference type="Gene3D" id="2.60.40.10">
    <property type="entry name" value="Immunoglobulins"/>
    <property type="match status" value="1"/>
</dbReference>
<dbReference type="OrthoDB" id="5117029at2"/>
<proteinExistence type="predicted"/>